<comment type="caution">
    <text evidence="1">The sequence shown here is derived from an EMBL/GenBank/DDBJ whole genome shotgun (WGS) entry which is preliminary data.</text>
</comment>
<sequence>MLPFPLSETTSNHSDLDDEKLLSDVPENVSDGSSSQQSAINWAAHDSKRFYYYLMADCERAASSSQLSRD</sequence>
<protein>
    <submittedName>
        <fullName evidence="1">Unnamed protein product</fullName>
    </submittedName>
</protein>
<name>A0ACB5SR34_AMBMO</name>
<dbReference type="EMBL" id="BSXS01000025">
    <property type="protein sequence ID" value="GME70362.1"/>
    <property type="molecule type" value="Genomic_DNA"/>
</dbReference>
<proteinExistence type="predicted"/>
<reference evidence="1" key="1">
    <citation type="submission" date="2023-04" db="EMBL/GenBank/DDBJ databases">
        <title>Ambrosiozyma monospora NBRC 10751.</title>
        <authorList>
            <person name="Ichikawa N."/>
            <person name="Sato H."/>
            <person name="Tonouchi N."/>
        </authorList>
    </citation>
    <scope>NUCLEOTIDE SEQUENCE</scope>
    <source>
        <strain evidence="1">NBRC 10751</strain>
    </source>
</reference>
<keyword evidence="2" id="KW-1185">Reference proteome</keyword>
<dbReference type="Proteomes" id="UP001165064">
    <property type="component" value="Unassembled WGS sequence"/>
</dbReference>
<accession>A0ACB5SR34</accession>
<gene>
    <name evidence="1" type="ORF">Amon02_000016800</name>
</gene>
<evidence type="ECO:0000313" key="1">
    <source>
        <dbReference type="EMBL" id="GME70362.1"/>
    </source>
</evidence>
<evidence type="ECO:0000313" key="2">
    <source>
        <dbReference type="Proteomes" id="UP001165064"/>
    </source>
</evidence>
<organism evidence="1 2">
    <name type="scientific">Ambrosiozyma monospora</name>
    <name type="common">Yeast</name>
    <name type="synonym">Endomycopsis monosporus</name>
    <dbReference type="NCBI Taxonomy" id="43982"/>
    <lineage>
        <taxon>Eukaryota</taxon>
        <taxon>Fungi</taxon>
        <taxon>Dikarya</taxon>
        <taxon>Ascomycota</taxon>
        <taxon>Saccharomycotina</taxon>
        <taxon>Pichiomycetes</taxon>
        <taxon>Pichiales</taxon>
        <taxon>Pichiaceae</taxon>
        <taxon>Ambrosiozyma</taxon>
    </lineage>
</organism>